<dbReference type="RefSeq" id="WP_184684934.1">
    <property type="nucleotide sequence ID" value="NZ_JACHLL010000006.1"/>
</dbReference>
<keyword evidence="2" id="KW-1185">Reference proteome</keyword>
<organism evidence="1 2">
    <name type="scientific">Pseudomonas fluvialis</name>
    <dbReference type="NCBI Taxonomy" id="1793966"/>
    <lineage>
        <taxon>Bacteria</taxon>
        <taxon>Pseudomonadati</taxon>
        <taxon>Pseudomonadota</taxon>
        <taxon>Gammaproteobacteria</taxon>
        <taxon>Pseudomonadales</taxon>
        <taxon>Pseudomonadaceae</taxon>
        <taxon>Pseudomonas</taxon>
    </lineage>
</organism>
<gene>
    <name evidence="1" type="ORF">HNP49_003206</name>
</gene>
<sequence>MTKSELLHILNFPTEWETFGMYPDELFKIQLSGYKPGNEAGSEHERCGAFHWWLRRTPNAEQLIKLAKLSWLDPDPIMGADVRQHIASAVNFNTEVENACKTET</sequence>
<evidence type="ECO:0000313" key="2">
    <source>
        <dbReference type="Proteomes" id="UP000557193"/>
    </source>
</evidence>
<name>A0A7X0BUU2_9PSED</name>
<dbReference type="AlphaFoldDB" id="A0A7X0BUU2"/>
<dbReference type="Proteomes" id="UP000557193">
    <property type="component" value="Unassembled WGS sequence"/>
</dbReference>
<comment type="caution">
    <text evidence="1">The sequence shown here is derived from an EMBL/GenBank/DDBJ whole genome shotgun (WGS) entry which is preliminary data.</text>
</comment>
<dbReference type="EMBL" id="JACHLL010000006">
    <property type="protein sequence ID" value="MBB6343018.1"/>
    <property type="molecule type" value="Genomic_DNA"/>
</dbReference>
<proteinExistence type="predicted"/>
<accession>A0A7X0BUU2</accession>
<reference evidence="1 2" key="1">
    <citation type="submission" date="2020-08" db="EMBL/GenBank/DDBJ databases">
        <title>Functional genomics of gut bacteria from endangered species of beetles.</title>
        <authorList>
            <person name="Carlos-Shanley C."/>
        </authorList>
    </citation>
    <scope>NUCLEOTIDE SEQUENCE [LARGE SCALE GENOMIC DNA]</scope>
    <source>
        <strain evidence="1 2">S00202</strain>
    </source>
</reference>
<evidence type="ECO:0000313" key="1">
    <source>
        <dbReference type="EMBL" id="MBB6343018.1"/>
    </source>
</evidence>
<protein>
    <submittedName>
        <fullName evidence="1">Uncharacterized protein</fullName>
    </submittedName>
</protein>